<protein>
    <recommendedName>
        <fullName evidence="2">EVE domain-containing protein</fullName>
    </recommendedName>
</protein>
<proteinExistence type="predicted"/>
<dbReference type="Gene3D" id="3.10.590.10">
    <property type="entry name" value="ph1033 like domains"/>
    <property type="match status" value="1"/>
</dbReference>
<gene>
    <name evidence="1" type="ORF">METZ01_LOCUS204914</name>
</gene>
<dbReference type="AlphaFoldDB" id="A0A382EMW4"/>
<evidence type="ECO:0008006" key="2">
    <source>
        <dbReference type="Google" id="ProtNLM"/>
    </source>
</evidence>
<name>A0A382EMW4_9ZZZZ</name>
<dbReference type="EMBL" id="UINC01045372">
    <property type="protein sequence ID" value="SVB52060.1"/>
    <property type="molecule type" value="Genomic_DNA"/>
</dbReference>
<reference evidence="1" key="1">
    <citation type="submission" date="2018-05" db="EMBL/GenBank/DDBJ databases">
        <authorList>
            <person name="Lanie J.A."/>
            <person name="Ng W.-L."/>
            <person name="Kazmierczak K.M."/>
            <person name="Andrzejewski T.M."/>
            <person name="Davidsen T.M."/>
            <person name="Wayne K.J."/>
            <person name="Tettelin H."/>
            <person name="Glass J.I."/>
            <person name="Rusch D."/>
            <person name="Podicherti R."/>
            <person name="Tsui H.-C.T."/>
            <person name="Winkler M.E."/>
        </authorList>
    </citation>
    <scope>NUCLEOTIDE SEQUENCE</scope>
</reference>
<organism evidence="1">
    <name type="scientific">marine metagenome</name>
    <dbReference type="NCBI Taxonomy" id="408172"/>
    <lineage>
        <taxon>unclassified sequences</taxon>
        <taxon>metagenomes</taxon>
        <taxon>ecological metagenomes</taxon>
    </lineage>
</organism>
<feature type="non-terminal residue" evidence="1">
    <location>
        <position position="1"/>
    </location>
</feature>
<accession>A0A382EMW4</accession>
<sequence length="95" mass="11511">ATIISDYFEDESPIWVPIDKPREYKFRITLKPDYVLDEEQYIDGLQLGPSLEYVKRWAPEDWPLAFWDRIHLLPSRDFKLIEDEMKRAKKQRQPS</sequence>
<evidence type="ECO:0000313" key="1">
    <source>
        <dbReference type="EMBL" id="SVB52060.1"/>
    </source>
</evidence>